<keyword evidence="4" id="KW-1185">Reference proteome</keyword>
<evidence type="ECO:0000259" key="1">
    <source>
        <dbReference type="Pfam" id="PF01425"/>
    </source>
</evidence>
<proteinExistence type="predicted"/>
<dbReference type="Gene3D" id="1.20.58.1700">
    <property type="match status" value="1"/>
</dbReference>
<organism evidence="3 4">
    <name type="scientific">Vreelandella halophila</name>
    <dbReference type="NCBI Taxonomy" id="86177"/>
    <lineage>
        <taxon>Bacteria</taxon>
        <taxon>Pseudomonadati</taxon>
        <taxon>Pseudomonadota</taxon>
        <taxon>Gammaproteobacteria</taxon>
        <taxon>Oceanospirillales</taxon>
        <taxon>Halomonadaceae</taxon>
        <taxon>Vreelandella</taxon>
    </lineage>
</organism>
<dbReference type="InterPro" id="IPR014085">
    <property type="entry name" value="Allophanate_hydrolase"/>
</dbReference>
<dbReference type="NCBIfam" id="TIGR02713">
    <property type="entry name" value="allophanate_hyd"/>
    <property type="match status" value="1"/>
</dbReference>
<dbReference type="Pfam" id="PF01425">
    <property type="entry name" value="Amidase"/>
    <property type="match status" value="1"/>
</dbReference>
<evidence type="ECO:0000259" key="2">
    <source>
        <dbReference type="Pfam" id="PF21986"/>
    </source>
</evidence>
<dbReference type="InterPro" id="IPR023631">
    <property type="entry name" value="Amidase_dom"/>
</dbReference>
<dbReference type="Gene3D" id="3.10.490.10">
    <property type="entry name" value="Gamma-glutamyl cyclotransferase-like"/>
    <property type="match status" value="1"/>
</dbReference>
<dbReference type="PANTHER" id="PTHR11895:SF169">
    <property type="entry name" value="GLUTAMYL-TRNA(GLN) AMIDOTRANSFERASE"/>
    <property type="match status" value="1"/>
</dbReference>
<dbReference type="NCBIfam" id="NF006043">
    <property type="entry name" value="PRK08186.1"/>
    <property type="match status" value="1"/>
</dbReference>
<sequence>MASTTGWTIRDWQEAYRNGQSPQALLEALLEAEDPRDPAWISLASREQLAAQIATLSPEQPLYGVPFAIKDNIDAFGFETTAACTEYGYRPECDAEAVKALKEAGAVLIGKTNLDQFATGLVGTRSPWGAVPNTFDDAVMAGGSSSGSAAIVARGTVPFSLGTDTAGSGRVPAGLNNIVGLKPTRGAISTRGVVPACRSLDCVSVFALTTADAGVIQSCMEAGENTDSFGCSRLEYGSNPDRALRAPGPVRRLAIPRDPEWYGDDQQREAWEQALSQWRSLGVEVVERDFTTLYAMAELLYEGPWIAERHAAISTFMEANAAAMNPVVRDIIRRAEGFTATDAFNGLYRQHELRHALDQELAEIDALLVPTAPITPSISAVEADPVHLNARLGRYTNFVNLADLCALALPAGFRGDGLPFGITLISGAWRDRDLQELGAQWLNHAPTPLGATGRERPPETPAEPDVGTVQVTVVGAHLSGMPLNDQLTGRGARLLQSTTTAPCYRLYALAGTTPPKPGLRRDTTGKALEVEVWTMPTEHFGSFVELIPHPLGIGTVELADGTWTKGFICEEAGLEGATDITHLGGWRAYIQSLRKQQG</sequence>
<dbReference type="OrthoDB" id="8872210at2"/>
<feature type="domain" description="Allophanate hydrolase C-terminal" evidence="2">
    <location>
        <begin position="469"/>
        <end position="591"/>
    </location>
</feature>
<dbReference type="PANTHER" id="PTHR11895">
    <property type="entry name" value="TRANSAMIDASE"/>
    <property type="match status" value="1"/>
</dbReference>
<reference evidence="3 4" key="1">
    <citation type="submission" date="2019-11" db="EMBL/GenBank/DDBJ databases">
        <title>Genome sequences of 17 halophilic strains isolated from different environments.</title>
        <authorList>
            <person name="Furrow R.E."/>
        </authorList>
    </citation>
    <scope>NUCLEOTIDE SEQUENCE [LARGE SCALE GENOMIC DNA]</scope>
    <source>
        <strain evidence="3 4">22507_15_FS</strain>
    </source>
</reference>
<dbReference type="AlphaFoldDB" id="A0A9X4YDQ6"/>
<dbReference type="GO" id="GO:0004039">
    <property type="term" value="F:allophanate hydrolase activity"/>
    <property type="evidence" value="ECO:0007669"/>
    <property type="project" value="UniProtKB-EC"/>
</dbReference>
<gene>
    <name evidence="3" type="primary">atzF</name>
    <name evidence="3" type="ORF">GLW01_13550</name>
</gene>
<dbReference type="Proteomes" id="UP000460751">
    <property type="component" value="Unassembled WGS sequence"/>
</dbReference>
<comment type="caution">
    <text evidence="3">The sequence shown here is derived from an EMBL/GenBank/DDBJ whole genome shotgun (WGS) entry which is preliminary data.</text>
</comment>
<feature type="domain" description="Amidase" evidence="1">
    <location>
        <begin position="43"/>
        <end position="433"/>
    </location>
</feature>
<evidence type="ECO:0000313" key="4">
    <source>
        <dbReference type="Proteomes" id="UP000460751"/>
    </source>
</evidence>
<dbReference type="InterPro" id="IPR000120">
    <property type="entry name" value="Amidase"/>
</dbReference>
<dbReference type="Gene3D" id="3.90.1300.10">
    <property type="entry name" value="Amidase signature (AS) domain"/>
    <property type="match status" value="1"/>
</dbReference>
<accession>A0A9X4YDQ6</accession>
<dbReference type="InterPro" id="IPR053844">
    <property type="entry name" value="AH_C"/>
</dbReference>
<protein>
    <submittedName>
        <fullName evidence="3">Allophanate hydrolase</fullName>
        <ecNumber evidence="3">3.5.1.54</ecNumber>
    </submittedName>
</protein>
<name>A0A9X4YDQ6_9GAMM</name>
<dbReference type="EMBL" id="WMEX01000008">
    <property type="protein sequence ID" value="MYL27814.1"/>
    <property type="molecule type" value="Genomic_DNA"/>
</dbReference>
<dbReference type="RefSeq" id="WP_160899376.1">
    <property type="nucleotide sequence ID" value="NZ_WMEX01000008.1"/>
</dbReference>
<dbReference type="SUPFAM" id="SSF75304">
    <property type="entry name" value="Amidase signature (AS) enzymes"/>
    <property type="match status" value="1"/>
</dbReference>
<dbReference type="InterPro" id="IPR036928">
    <property type="entry name" value="AS_sf"/>
</dbReference>
<dbReference type="EC" id="3.5.1.54" evidence="3"/>
<dbReference type="Pfam" id="PF21986">
    <property type="entry name" value="AH_C"/>
    <property type="match status" value="1"/>
</dbReference>
<keyword evidence="3" id="KW-0378">Hydrolase</keyword>
<evidence type="ECO:0000313" key="3">
    <source>
        <dbReference type="EMBL" id="MYL27814.1"/>
    </source>
</evidence>